<dbReference type="OrthoDB" id="1846526at2"/>
<sequence>MFIKVSEELRKAMNRDDVMKTLTTYNEDGIPHTTTYRSLHINNEGRIEYYDCSRCEPDKQDMLYCMAFHKNVDITVITGEGIQHKITGEVSKALIMGEEFTLARHNMKKYDTESELSAIWIINPQDERINLA</sequence>
<organism evidence="1 2">
    <name type="scientific">Anaerosporobacter mobilis DSM 15930</name>
    <dbReference type="NCBI Taxonomy" id="1120996"/>
    <lineage>
        <taxon>Bacteria</taxon>
        <taxon>Bacillati</taxon>
        <taxon>Bacillota</taxon>
        <taxon>Clostridia</taxon>
        <taxon>Lachnospirales</taxon>
        <taxon>Lachnospiraceae</taxon>
        <taxon>Anaerosporobacter</taxon>
    </lineage>
</organism>
<proteinExistence type="predicted"/>
<dbReference type="AlphaFoldDB" id="A0A1M7M4S0"/>
<evidence type="ECO:0008006" key="3">
    <source>
        <dbReference type="Google" id="ProtNLM"/>
    </source>
</evidence>
<dbReference type="EMBL" id="FRCP01000019">
    <property type="protein sequence ID" value="SHM85689.1"/>
    <property type="molecule type" value="Genomic_DNA"/>
</dbReference>
<keyword evidence="2" id="KW-1185">Reference proteome</keyword>
<evidence type="ECO:0000313" key="2">
    <source>
        <dbReference type="Proteomes" id="UP000184038"/>
    </source>
</evidence>
<gene>
    <name evidence="1" type="ORF">SAMN02746066_03619</name>
</gene>
<protein>
    <recommendedName>
        <fullName evidence="3">Pyridoxamine 5'-phosphate oxidase</fullName>
    </recommendedName>
</protein>
<dbReference type="RefSeq" id="WP_073289869.1">
    <property type="nucleotide sequence ID" value="NZ_FRCP01000019.1"/>
</dbReference>
<accession>A0A1M7M4S0</accession>
<dbReference type="STRING" id="1120996.SAMN02746066_03619"/>
<reference evidence="1 2" key="1">
    <citation type="submission" date="2016-11" db="EMBL/GenBank/DDBJ databases">
        <authorList>
            <person name="Jaros S."/>
            <person name="Januszkiewicz K."/>
            <person name="Wedrychowicz H."/>
        </authorList>
    </citation>
    <scope>NUCLEOTIDE SEQUENCE [LARGE SCALE GENOMIC DNA]</scope>
    <source>
        <strain evidence="1 2">DSM 15930</strain>
    </source>
</reference>
<name>A0A1M7M4S0_9FIRM</name>
<dbReference type="Proteomes" id="UP000184038">
    <property type="component" value="Unassembled WGS sequence"/>
</dbReference>
<evidence type="ECO:0000313" key="1">
    <source>
        <dbReference type="EMBL" id="SHM85689.1"/>
    </source>
</evidence>